<comment type="caution">
    <text evidence="1">The sequence shown here is derived from an EMBL/GenBank/DDBJ whole genome shotgun (WGS) entry which is preliminary data.</text>
</comment>
<evidence type="ECO:0000313" key="2">
    <source>
        <dbReference type="Proteomes" id="UP000685013"/>
    </source>
</evidence>
<gene>
    <name evidence="1" type="ORF">SDJN03_18707</name>
</gene>
<evidence type="ECO:0000313" key="1">
    <source>
        <dbReference type="EMBL" id="KAG6585974.1"/>
    </source>
</evidence>
<proteinExistence type="predicted"/>
<keyword evidence="2" id="KW-1185">Reference proteome</keyword>
<sequence length="96" mass="11141">MVDQDENELGNPEHTHPRASALLWEEFIYIYILRGDEREEVARLKEERVAPRLTDFSELEEDLSFDDPKQEEATLDVRFAGKERRGIGCPKAVAPR</sequence>
<dbReference type="EMBL" id="JAGKQH010000012">
    <property type="protein sequence ID" value="KAG6585974.1"/>
    <property type="molecule type" value="Genomic_DNA"/>
</dbReference>
<protein>
    <submittedName>
        <fullName evidence="1">Uncharacterized protein</fullName>
    </submittedName>
</protein>
<name>A0AAV6MT64_9ROSI</name>
<organism evidence="1 2">
    <name type="scientific">Cucurbita argyrosperma subsp. sororia</name>
    <dbReference type="NCBI Taxonomy" id="37648"/>
    <lineage>
        <taxon>Eukaryota</taxon>
        <taxon>Viridiplantae</taxon>
        <taxon>Streptophyta</taxon>
        <taxon>Embryophyta</taxon>
        <taxon>Tracheophyta</taxon>
        <taxon>Spermatophyta</taxon>
        <taxon>Magnoliopsida</taxon>
        <taxon>eudicotyledons</taxon>
        <taxon>Gunneridae</taxon>
        <taxon>Pentapetalae</taxon>
        <taxon>rosids</taxon>
        <taxon>fabids</taxon>
        <taxon>Cucurbitales</taxon>
        <taxon>Cucurbitaceae</taxon>
        <taxon>Cucurbiteae</taxon>
        <taxon>Cucurbita</taxon>
    </lineage>
</organism>
<dbReference type="AlphaFoldDB" id="A0AAV6MT64"/>
<accession>A0AAV6MT64</accession>
<reference evidence="1 2" key="1">
    <citation type="journal article" date="2021" name="Hortic Res">
        <title>The domestication of Cucurbita argyrosperma as revealed by the genome of its wild relative.</title>
        <authorList>
            <person name="Barrera-Redondo J."/>
            <person name="Sanchez-de la Vega G."/>
            <person name="Aguirre-Liguori J.A."/>
            <person name="Castellanos-Morales G."/>
            <person name="Gutierrez-Guerrero Y.T."/>
            <person name="Aguirre-Dugua X."/>
            <person name="Aguirre-Planter E."/>
            <person name="Tenaillon M.I."/>
            <person name="Lira-Saade R."/>
            <person name="Eguiarte L.E."/>
        </authorList>
    </citation>
    <scope>NUCLEOTIDE SEQUENCE [LARGE SCALE GENOMIC DNA]</scope>
    <source>
        <strain evidence="1">JBR-2021</strain>
    </source>
</reference>
<feature type="non-terminal residue" evidence="1">
    <location>
        <position position="1"/>
    </location>
</feature>
<dbReference type="Proteomes" id="UP000685013">
    <property type="component" value="Chromosome 12"/>
</dbReference>